<gene>
    <name evidence="2" type="ORF">ColSpa_00508</name>
</gene>
<comment type="caution">
    <text evidence="2">The sequence shown here is derived from an EMBL/GenBank/DDBJ whole genome shotgun (WGS) entry which is preliminary data.</text>
</comment>
<dbReference type="RefSeq" id="XP_049122677.1">
    <property type="nucleotide sequence ID" value="XM_049266720.1"/>
</dbReference>
<accession>A0AA37NT11</accession>
<feature type="region of interest" description="Disordered" evidence="1">
    <location>
        <begin position="238"/>
        <end position="270"/>
    </location>
</feature>
<reference evidence="2 3" key="1">
    <citation type="submission" date="2022-03" db="EMBL/GenBank/DDBJ databases">
        <title>Genome data of Colletotrichum spp.</title>
        <authorList>
            <person name="Utami Y.D."/>
            <person name="Hiruma K."/>
        </authorList>
    </citation>
    <scope>NUCLEOTIDE SEQUENCE [LARGE SCALE GENOMIC DNA]</scope>
    <source>
        <strain evidence="2 3">MAFF 239500</strain>
    </source>
</reference>
<evidence type="ECO:0000313" key="2">
    <source>
        <dbReference type="EMBL" id="GKT40327.1"/>
    </source>
</evidence>
<name>A0AA37NT11_9PEZI</name>
<evidence type="ECO:0000313" key="3">
    <source>
        <dbReference type="Proteomes" id="UP001055115"/>
    </source>
</evidence>
<dbReference type="Pfam" id="PF12311">
    <property type="entry name" value="DUF3632"/>
    <property type="match status" value="1"/>
</dbReference>
<dbReference type="AlphaFoldDB" id="A0AA37NT11"/>
<dbReference type="PANTHER" id="PTHR38797">
    <property type="entry name" value="NUCLEAR PORE COMPLEX PROTEIN NUP85-RELATED"/>
    <property type="match status" value="1"/>
</dbReference>
<sequence>MSFRTTSDVDRPQNYEEFIADMTGGNTAVIRWTHTPDGTGFDDAAAFKVIRGAILEENNDPRRLRKVAVEIAALLPAYRPSDDVLSSLWRLFISLAQQTPSGNLAILDLVVILDHLSSSPRTTATVTVDGFEQLSRLHGLNQIIRESMISPYQSSNRKDTLTRWINLNAFAALLWSYNLIDGRDFAIQQLRAAFEDRRSSDAGDRDGADARLIAAAQWAIHSCQRLYHLSVTSEATEPAGGLGAKESNGNGNGNGNGRSKAGEKWNPGPRFKGRAGFSFRRWEFWQQGFEEAHEFGNGGIEAKVEAQAAAGMMEKVLYAGFEG</sequence>
<dbReference type="InterPro" id="IPR053204">
    <property type="entry name" value="Oxopyrrolidines_Biosynth-assoc"/>
</dbReference>
<dbReference type="PANTHER" id="PTHR38797:SF4">
    <property type="entry name" value="NUCLEAR PORE COMPLEX PROTEIN NUP85"/>
    <property type="match status" value="1"/>
</dbReference>
<dbReference type="InterPro" id="IPR022085">
    <property type="entry name" value="OpdG"/>
</dbReference>
<proteinExistence type="predicted"/>
<dbReference type="Proteomes" id="UP001055115">
    <property type="component" value="Unassembled WGS sequence"/>
</dbReference>
<protein>
    <submittedName>
        <fullName evidence="2">Uncharacterized protein</fullName>
    </submittedName>
</protein>
<dbReference type="GeneID" id="73321310"/>
<organism evidence="2 3">
    <name type="scientific">Colletotrichum spaethianum</name>
    <dbReference type="NCBI Taxonomy" id="700344"/>
    <lineage>
        <taxon>Eukaryota</taxon>
        <taxon>Fungi</taxon>
        <taxon>Dikarya</taxon>
        <taxon>Ascomycota</taxon>
        <taxon>Pezizomycotina</taxon>
        <taxon>Sordariomycetes</taxon>
        <taxon>Hypocreomycetidae</taxon>
        <taxon>Glomerellales</taxon>
        <taxon>Glomerellaceae</taxon>
        <taxon>Colletotrichum</taxon>
        <taxon>Colletotrichum spaethianum species complex</taxon>
    </lineage>
</organism>
<dbReference type="EMBL" id="BQXU01000001">
    <property type="protein sequence ID" value="GKT40327.1"/>
    <property type="molecule type" value="Genomic_DNA"/>
</dbReference>
<evidence type="ECO:0000256" key="1">
    <source>
        <dbReference type="SAM" id="MobiDB-lite"/>
    </source>
</evidence>
<keyword evidence="3" id="KW-1185">Reference proteome</keyword>